<dbReference type="InterPro" id="IPR036097">
    <property type="entry name" value="HisK_dim/P_sf"/>
</dbReference>
<dbReference type="CDD" id="cd00082">
    <property type="entry name" value="HisKA"/>
    <property type="match status" value="1"/>
</dbReference>
<evidence type="ECO:0000259" key="25">
    <source>
        <dbReference type="PROSITE" id="PS50885"/>
    </source>
</evidence>
<evidence type="ECO:0000256" key="3">
    <source>
        <dbReference type="ARBA" id="ARBA00001946"/>
    </source>
</evidence>
<dbReference type="Gene3D" id="6.10.340.10">
    <property type="match status" value="1"/>
</dbReference>
<dbReference type="PANTHER" id="PTHR44936:SF9">
    <property type="entry name" value="SENSOR PROTEIN CREC"/>
    <property type="match status" value="1"/>
</dbReference>
<comment type="caution">
    <text evidence="26">The sequence shown here is derived from an EMBL/GenBank/DDBJ whole genome shotgun (WGS) entry which is preliminary data.</text>
</comment>
<keyword evidence="15" id="KW-0904">Protein phosphatase</keyword>
<comment type="subcellular location">
    <subcellularLocation>
        <location evidence="4">Cell membrane</location>
        <topology evidence="4">Multi-pass membrane protein</topology>
    </subcellularLocation>
</comment>
<evidence type="ECO:0000256" key="8">
    <source>
        <dbReference type="ARBA" id="ARBA00022679"/>
    </source>
</evidence>
<dbReference type="Pfam" id="PF02518">
    <property type="entry name" value="HATPase_c"/>
    <property type="match status" value="1"/>
</dbReference>
<keyword evidence="19" id="KW-0843">Virulence</keyword>
<keyword evidence="6" id="KW-1003">Cell membrane</keyword>
<evidence type="ECO:0000256" key="10">
    <source>
        <dbReference type="ARBA" id="ARBA00022741"/>
    </source>
</evidence>
<dbReference type="InterPro" id="IPR003594">
    <property type="entry name" value="HATPase_dom"/>
</dbReference>
<keyword evidence="12" id="KW-0378">Hydrolase</keyword>
<evidence type="ECO:0000256" key="19">
    <source>
        <dbReference type="ARBA" id="ARBA00023026"/>
    </source>
</evidence>
<keyword evidence="16 23" id="KW-1133">Transmembrane helix</keyword>
<comment type="cofactor">
    <cofactor evidence="2">
        <name>Mn(2+)</name>
        <dbReference type="ChEBI" id="CHEBI:29035"/>
    </cofactor>
</comment>
<keyword evidence="9 23" id="KW-0812">Transmembrane</keyword>
<dbReference type="InterPro" id="IPR003660">
    <property type="entry name" value="HAMP_dom"/>
</dbReference>
<keyword evidence="23" id="KW-0472">Membrane</keyword>
<evidence type="ECO:0000256" key="6">
    <source>
        <dbReference type="ARBA" id="ARBA00022475"/>
    </source>
</evidence>
<dbReference type="CDD" id="cd00075">
    <property type="entry name" value="HATPase"/>
    <property type="match status" value="1"/>
</dbReference>
<dbReference type="GO" id="GO:0005524">
    <property type="term" value="F:ATP binding"/>
    <property type="evidence" value="ECO:0007669"/>
    <property type="project" value="UniProtKB-KW"/>
</dbReference>
<dbReference type="Gene3D" id="1.10.287.130">
    <property type="match status" value="1"/>
</dbReference>
<evidence type="ECO:0000313" key="26">
    <source>
        <dbReference type="EMBL" id="TDT15038.1"/>
    </source>
</evidence>
<comment type="cofactor">
    <cofactor evidence="3">
        <name>Mg(2+)</name>
        <dbReference type="ChEBI" id="CHEBI:18420"/>
    </cofactor>
</comment>
<evidence type="ECO:0000256" key="12">
    <source>
        <dbReference type="ARBA" id="ARBA00022801"/>
    </source>
</evidence>
<evidence type="ECO:0000256" key="21">
    <source>
        <dbReference type="ARBA" id="ARBA00040454"/>
    </source>
</evidence>
<dbReference type="SUPFAM" id="SSF47384">
    <property type="entry name" value="Homodimeric domain of signal transducing histidine kinase"/>
    <property type="match status" value="1"/>
</dbReference>
<dbReference type="Proteomes" id="UP000294558">
    <property type="component" value="Unassembled WGS sequence"/>
</dbReference>
<dbReference type="InterPro" id="IPR050980">
    <property type="entry name" value="2C_sensor_his_kinase"/>
</dbReference>
<dbReference type="PRINTS" id="PR00344">
    <property type="entry name" value="BCTRLSENSOR"/>
</dbReference>
<dbReference type="GO" id="GO:0005886">
    <property type="term" value="C:plasma membrane"/>
    <property type="evidence" value="ECO:0007669"/>
    <property type="project" value="UniProtKB-SubCell"/>
</dbReference>
<dbReference type="EMBL" id="SOAU01000001">
    <property type="protein sequence ID" value="TDT15038.1"/>
    <property type="molecule type" value="Genomic_DNA"/>
</dbReference>
<evidence type="ECO:0000256" key="9">
    <source>
        <dbReference type="ARBA" id="ARBA00022692"/>
    </source>
</evidence>
<dbReference type="SUPFAM" id="SSF158472">
    <property type="entry name" value="HAMP domain-like"/>
    <property type="match status" value="1"/>
</dbReference>
<dbReference type="OrthoDB" id="9806130at2"/>
<dbReference type="PANTHER" id="PTHR44936">
    <property type="entry name" value="SENSOR PROTEIN CREC"/>
    <property type="match status" value="1"/>
</dbReference>
<feature type="domain" description="Histidine kinase" evidence="24">
    <location>
        <begin position="130"/>
        <end position="342"/>
    </location>
</feature>
<evidence type="ECO:0000256" key="20">
    <source>
        <dbReference type="ARBA" id="ARBA00023211"/>
    </source>
</evidence>
<dbReference type="CDD" id="cd06225">
    <property type="entry name" value="HAMP"/>
    <property type="match status" value="1"/>
</dbReference>
<accession>A0A4V3EIQ4</accession>
<keyword evidence="10" id="KW-0547">Nucleotide-binding</keyword>
<dbReference type="InterPro" id="IPR036890">
    <property type="entry name" value="HATPase_C_sf"/>
</dbReference>
<dbReference type="SUPFAM" id="SSF55874">
    <property type="entry name" value="ATPase domain of HSP90 chaperone/DNA topoisomerase II/histidine kinase"/>
    <property type="match status" value="1"/>
</dbReference>
<evidence type="ECO:0000256" key="5">
    <source>
        <dbReference type="ARBA" id="ARBA00012438"/>
    </source>
</evidence>
<keyword evidence="7" id="KW-0597">Phosphoprotein</keyword>
<dbReference type="SMART" id="SM00304">
    <property type="entry name" value="HAMP"/>
    <property type="match status" value="1"/>
</dbReference>
<evidence type="ECO:0000256" key="15">
    <source>
        <dbReference type="ARBA" id="ARBA00022912"/>
    </source>
</evidence>
<dbReference type="AlphaFoldDB" id="A0A4V3EIQ4"/>
<dbReference type="Pfam" id="PF00672">
    <property type="entry name" value="HAMP"/>
    <property type="match status" value="1"/>
</dbReference>
<evidence type="ECO:0000256" key="13">
    <source>
        <dbReference type="ARBA" id="ARBA00022840"/>
    </source>
</evidence>
<dbReference type="Pfam" id="PF00512">
    <property type="entry name" value="HisKA"/>
    <property type="match status" value="1"/>
</dbReference>
<feature type="domain" description="HAMP" evidence="25">
    <location>
        <begin position="70"/>
        <end position="122"/>
    </location>
</feature>
<evidence type="ECO:0000256" key="1">
    <source>
        <dbReference type="ARBA" id="ARBA00000085"/>
    </source>
</evidence>
<dbReference type="Gene3D" id="3.30.565.10">
    <property type="entry name" value="Histidine kinase-like ATPase, C-terminal domain"/>
    <property type="match status" value="1"/>
</dbReference>
<evidence type="ECO:0000256" key="16">
    <source>
        <dbReference type="ARBA" id="ARBA00022989"/>
    </source>
</evidence>
<dbReference type="InterPro" id="IPR003661">
    <property type="entry name" value="HisK_dim/P_dom"/>
</dbReference>
<evidence type="ECO:0000259" key="24">
    <source>
        <dbReference type="PROSITE" id="PS50109"/>
    </source>
</evidence>
<dbReference type="SMART" id="SM00387">
    <property type="entry name" value="HATPase_c"/>
    <property type="match status" value="1"/>
</dbReference>
<evidence type="ECO:0000256" key="2">
    <source>
        <dbReference type="ARBA" id="ARBA00001936"/>
    </source>
</evidence>
<proteinExistence type="predicted"/>
<evidence type="ECO:0000256" key="22">
    <source>
        <dbReference type="ARBA" id="ARBA00041776"/>
    </source>
</evidence>
<evidence type="ECO:0000256" key="11">
    <source>
        <dbReference type="ARBA" id="ARBA00022777"/>
    </source>
</evidence>
<keyword evidence="11 26" id="KW-0418">Kinase</keyword>
<name>A0A4V3EIQ4_9ACTN</name>
<evidence type="ECO:0000313" key="27">
    <source>
        <dbReference type="Proteomes" id="UP000294558"/>
    </source>
</evidence>
<evidence type="ECO:0000256" key="18">
    <source>
        <dbReference type="ARBA" id="ARBA00023016"/>
    </source>
</evidence>
<dbReference type="PROSITE" id="PS50109">
    <property type="entry name" value="HIS_KIN"/>
    <property type="match status" value="1"/>
</dbReference>
<keyword evidence="14" id="KW-0460">Magnesium</keyword>
<dbReference type="GO" id="GO:0004721">
    <property type="term" value="F:phosphoprotein phosphatase activity"/>
    <property type="evidence" value="ECO:0007669"/>
    <property type="project" value="UniProtKB-KW"/>
</dbReference>
<dbReference type="PROSITE" id="PS50885">
    <property type="entry name" value="HAMP"/>
    <property type="match status" value="1"/>
</dbReference>
<feature type="transmembrane region" description="Helical" evidence="23">
    <location>
        <begin position="49"/>
        <end position="68"/>
    </location>
</feature>
<evidence type="ECO:0000256" key="17">
    <source>
        <dbReference type="ARBA" id="ARBA00023012"/>
    </source>
</evidence>
<dbReference type="InterPro" id="IPR004358">
    <property type="entry name" value="Sig_transdc_His_kin-like_C"/>
</dbReference>
<keyword evidence="27" id="KW-1185">Reference proteome</keyword>
<evidence type="ECO:0000256" key="14">
    <source>
        <dbReference type="ARBA" id="ARBA00022842"/>
    </source>
</evidence>
<evidence type="ECO:0000256" key="23">
    <source>
        <dbReference type="SAM" id="Phobius"/>
    </source>
</evidence>
<reference evidence="26 27" key="1">
    <citation type="submission" date="2019-03" db="EMBL/GenBank/DDBJ databases">
        <title>Sequencing the genomes of 1000 actinobacteria strains.</title>
        <authorList>
            <person name="Klenk H.-P."/>
        </authorList>
    </citation>
    <scope>NUCLEOTIDE SEQUENCE [LARGE SCALE GENOMIC DNA]</scope>
    <source>
        <strain evidence="26 27">DSM 18936</strain>
    </source>
</reference>
<evidence type="ECO:0000256" key="7">
    <source>
        <dbReference type="ARBA" id="ARBA00022553"/>
    </source>
</evidence>
<feature type="transmembrane region" description="Helical" evidence="23">
    <location>
        <begin position="18"/>
        <end position="37"/>
    </location>
</feature>
<keyword evidence="17" id="KW-0902">Two-component regulatory system</keyword>
<dbReference type="RefSeq" id="WP_133867532.1">
    <property type="nucleotide sequence ID" value="NZ_SOAU01000001.1"/>
</dbReference>
<keyword evidence="8" id="KW-0808">Transferase</keyword>
<sequence length="353" mass="37768">MTDATRNRWGLNRLGRRFMWASMGVLAVAVIMILIAAQQMFINDQDLGTLLWIMLPAAVAAALAAWILSAPIARDAHRLSEAARRVAAGDLNVRTGVARNDELGDAALEFDRMTERLDAVEKERALMLSSISHDLRTPLAALRVSVEAIRDGLADDPDAYLKGMEHQVEALAVLVDDLGLHTRLASGTLEMRRSRLDLAELADEAVDSMRPLAARESVTLRFEATSGAPVDGEPAQLARVLRNLIENAIRHSPEGSTVAVDVHQDGDDVIARVADGGPGFAPHVRDVAFEAFTRGDEARDVRTGTAGLGLAIARGIVEAHDGRIGIGDGPGGVVWFMIPGAPPRDPQITPAGS</sequence>
<keyword evidence="13" id="KW-0067">ATP-binding</keyword>
<dbReference type="InterPro" id="IPR005467">
    <property type="entry name" value="His_kinase_dom"/>
</dbReference>
<protein>
    <recommendedName>
        <fullName evidence="21">Signal transduction histidine-protein kinase/phosphatase MprB</fullName>
        <ecNumber evidence="5">2.7.13.3</ecNumber>
    </recommendedName>
    <alternativeName>
        <fullName evidence="22">Mycobacterial persistence regulator B</fullName>
    </alternativeName>
</protein>
<dbReference type="EC" id="2.7.13.3" evidence="5"/>
<dbReference type="GO" id="GO:0000155">
    <property type="term" value="F:phosphorelay sensor kinase activity"/>
    <property type="evidence" value="ECO:0007669"/>
    <property type="project" value="InterPro"/>
</dbReference>
<evidence type="ECO:0000256" key="4">
    <source>
        <dbReference type="ARBA" id="ARBA00004651"/>
    </source>
</evidence>
<comment type="catalytic activity">
    <reaction evidence="1">
        <text>ATP + protein L-histidine = ADP + protein N-phospho-L-histidine.</text>
        <dbReference type="EC" id="2.7.13.3"/>
    </reaction>
</comment>
<dbReference type="SMART" id="SM00388">
    <property type="entry name" value="HisKA"/>
    <property type="match status" value="1"/>
</dbReference>
<gene>
    <name evidence="26" type="ORF">BDK89_0598</name>
</gene>
<keyword evidence="18" id="KW-0346">Stress response</keyword>
<organism evidence="26 27">
    <name type="scientific">Ilumatobacter fluminis</name>
    <dbReference type="NCBI Taxonomy" id="467091"/>
    <lineage>
        <taxon>Bacteria</taxon>
        <taxon>Bacillati</taxon>
        <taxon>Actinomycetota</taxon>
        <taxon>Acidimicrobiia</taxon>
        <taxon>Acidimicrobiales</taxon>
        <taxon>Ilumatobacteraceae</taxon>
        <taxon>Ilumatobacter</taxon>
    </lineage>
</organism>
<keyword evidence="20" id="KW-0464">Manganese</keyword>